<evidence type="ECO:0000256" key="3">
    <source>
        <dbReference type="ARBA" id="ARBA00022989"/>
    </source>
</evidence>
<dbReference type="GO" id="GO:0004671">
    <property type="term" value="F:protein C-terminal S-isoprenylcysteine carboxyl O-methyltransferase activity"/>
    <property type="evidence" value="ECO:0007669"/>
    <property type="project" value="InterPro"/>
</dbReference>
<dbReference type="AlphaFoldDB" id="A0A401QSM3"/>
<keyword evidence="4 5" id="KW-0472">Membrane</keyword>
<evidence type="ECO:0000313" key="7">
    <source>
        <dbReference type="Proteomes" id="UP000288351"/>
    </source>
</evidence>
<dbReference type="PANTHER" id="PTHR43847:SF1">
    <property type="entry name" value="BLL3993 PROTEIN"/>
    <property type="match status" value="1"/>
</dbReference>
<evidence type="ECO:0000256" key="2">
    <source>
        <dbReference type="ARBA" id="ARBA00022692"/>
    </source>
</evidence>
<feature type="transmembrane region" description="Helical" evidence="5">
    <location>
        <begin position="75"/>
        <end position="93"/>
    </location>
</feature>
<dbReference type="Gene3D" id="1.20.120.1630">
    <property type="match status" value="1"/>
</dbReference>
<dbReference type="RefSeq" id="WP_016576431.1">
    <property type="nucleotide sequence ID" value="NZ_BHXC01000006.1"/>
</dbReference>
<name>A0A401QSM3_STRNR</name>
<keyword evidence="2 5" id="KW-0812">Transmembrane</keyword>
<reference evidence="6 7" key="1">
    <citation type="journal article" date="2019" name="Microbiol. Resour. Announc.">
        <title>Draft Genome Sequence of the Most Traditional epsilon-Poly-l-Lysine Producer, Streptomyces albulus NBRC14147.</title>
        <authorList>
            <person name="Yamanaka K."/>
            <person name="Hamano Y."/>
        </authorList>
    </citation>
    <scope>NUCLEOTIDE SEQUENCE [LARGE SCALE GENOMIC DNA]</scope>
    <source>
        <strain evidence="6 7">NBRC 14147</strain>
    </source>
</reference>
<organism evidence="6 7">
    <name type="scientific">Streptomyces noursei</name>
    <name type="common">Streptomyces albulus</name>
    <dbReference type="NCBI Taxonomy" id="1971"/>
    <lineage>
        <taxon>Bacteria</taxon>
        <taxon>Bacillati</taxon>
        <taxon>Actinomycetota</taxon>
        <taxon>Actinomycetes</taxon>
        <taxon>Kitasatosporales</taxon>
        <taxon>Streptomycetaceae</taxon>
        <taxon>Streptomyces</taxon>
    </lineage>
</organism>
<proteinExistence type="predicted"/>
<keyword evidence="3 5" id="KW-1133">Transmembrane helix</keyword>
<dbReference type="InterPro" id="IPR052527">
    <property type="entry name" value="Metal_cation-efflux_comp"/>
</dbReference>
<evidence type="ECO:0000313" key="6">
    <source>
        <dbReference type="EMBL" id="GCB88312.1"/>
    </source>
</evidence>
<dbReference type="PANTHER" id="PTHR43847">
    <property type="entry name" value="BLL3993 PROTEIN"/>
    <property type="match status" value="1"/>
</dbReference>
<evidence type="ECO:0000256" key="4">
    <source>
        <dbReference type="ARBA" id="ARBA00023136"/>
    </source>
</evidence>
<feature type="transmembrane region" description="Helical" evidence="5">
    <location>
        <begin position="38"/>
        <end position="55"/>
    </location>
</feature>
<comment type="subcellular location">
    <subcellularLocation>
        <location evidence="1">Membrane</location>
        <topology evidence="1">Multi-pass membrane protein</topology>
    </subcellularLocation>
</comment>
<evidence type="ECO:0000256" key="5">
    <source>
        <dbReference type="SAM" id="Phobius"/>
    </source>
</evidence>
<comment type="caution">
    <text evidence="6">The sequence shown here is derived from an EMBL/GenBank/DDBJ whole genome shotgun (WGS) entry which is preliminary data.</text>
</comment>
<protein>
    <submittedName>
        <fullName evidence="6">Membrane protein</fullName>
    </submittedName>
</protein>
<dbReference type="GO" id="GO:0016020">
    <property type="term" value="C:membrane"/>
    <property type="evidence" value="ECO:0007669"/>
    <property type="project" value="UniProtKB-SubCell"/>
</dbReference>
<feature type="transmembrane region" description="Helical" evidence="5">
    <location>
        <begin position="99"/>
        <end position="117"/>
    </location>
</feature>
<dbReference type="InterPro" id="IPR007269">
    <property type="entry name" value="ICMT_MeTrfase"/>
</dbReference>
<evidence type="ECO:0000256" key="1">
    <source>
        <dbReference type="ARBA" id="ARBA00004141"/>
    </source>
</evidence>
<feature type="transmembrane region" description="Helical" evidence="5">
    <location>
        <begin position="151"/>
        <end position="184"/>
    </location>
</feature>
<dbReference type="EMBL" id="BHXC01000006">
    <property type="protein sequence ID" value="GCB88312.1"/>
    <property type="molecule type" value="Genomic_DNA"/>
</dbReference>
<gene>
    <name evidence="6" type="ORF">SALB_00982</name>
</gene>
<sequence length="215" mass="23842">MRRWITEKFPALFFFTGLLAGVGALVRAARDTGSPAFPMPAVMIGVYLCWVLLEARITFRTARMQDTEDDHGTEILYGLSRFATVLAALYGPLPDTTPLLAAGPLLVLLAGIALRLLSIRTLGVFYSHRVRTDAQHRVATSGPYRLLRHPAYAGMILAHIGLVAYFLNPLSVALLLLLFVPAVVRRISVEEKVMSTVAGYRDFMASRKRLVPFLW</sequence>
<accession>A0A401QSM3</accession>
<dbReference type="Pfam" id="PF04140">
    <property type="entry name" value="ICMT"/>
    <property type="match status" value="1"/>
</dbReference>
<dbReference type="Proteomes" id="UP000288351">
    <property type="component" value="Unassembled WGS sequence"/>
</dbReference>